<dbReference type="GeneID" id="40079271"/>
<dbReference type="OrthoDB" id="9925at10239"/>
<name>A0A0U4IJN0_9CAUD</name>
<dbReference type="KEGG" id="vg:40079271"/>
<dbReference type="RefSeq" id="YP_009603391.1">
    <property type="nucleotide sequence ID" value="NC_041951.1"/>
</dbReference>
<sequence length="266" mass="29367">MTTLTWDVVGERFYEAGTDRGVLYLDGVGHAWNGLVSVEQSPSGGEPETYYQDGLPYVSASAAEEFKGSIEAYTYPNAFAACDGSQEIAQGLYISQQDRKPFGLTYRTLIGNDVQELEHGYKIHILYNCMVSPTTRAYSTMGDNTDASTFNWKITTRPVKFEDPAFGIKYGAHLTLDSREVYPWAMAAVEAVLYGTDTTEPRLPTPQELLDLFVDNALLKITDNGDGSWTAEGPDSIISMLTSDQFQINWPSAVVLDANTYQLSSL</sequence>
<keyword evidence="2" id="KW-1185">Reference proteome</keyword>
<gene>
    <name evidence="1" type="primary">18</name>
    <name evidence="1" type="ORF">CAPNMURICA_18</name>
</gene>
<protein>
    <submittedName>
        <fullName evidence="1">Major tail protein</fullName>
    </submittedName>
</protein>
<organism evidence="1 2">
    <name type="scientific">Arthrobacter phage CapnMurica</name>
    <dbReference type="NCBI Taxonomy" id="1772294"/>
    <lineage>
        <taxon>Viruses</taxon>
        <taxon>Duplodnaviria</taxon>
        <taxon>Heunggongvirae</taxon>
        <taxon>Uroviricota</taxon>
        <taxon>Caudoviricetes</taxon>
        <taxon>Gordonvirus</taxon>
        <taxon>Gordonvirus captnmurica</taxon>
    </lineage>
</organism>
<accession>A0A0U4IJN0</accession>
<reference evidence="1 2" key="1">
    <citation type="submission" date="2015-11" db="EMBL/GenBank/DDBJ databases">
        <authorList>
            <person name="Amegashie A.K."/>
            <person name="Borst K.R."/>
            <person name="Casazza W.J."/>
            <person name="Chen K.H."/>
            <person name="Evans D.R."/>
            <person name="Huang J."/>
            <person name="Kaku B.M."/>
            <person name="Khetarpal S.K."/>
            <person name="Keifer M.E."/>
            <person name="Kolev H.M."/>
            <person name="McDonald H.N."/>
            <person name="Nkangabwa M.S."/>
            <person name="Rickstrew G.A."/>
            <person name="Schlossman J.R."/>
            <person name="Tender C.M."/>
            <person name="Thomas C.G."/>
            <person name="Vanderveen L.N."/>
            <person name="Varma R.N."/>
            <person name="Wong N."/>
            <person name="Zhang C.W."/>
            <person name="Cutting C.L."/>
            <person name="Davison P.A."/>
            <person name="Braun M.A."/>
            <person name="Lopez A.J."/>
            <person name="Jarvik J.W."/>
            <person name="Bradley K.W."/>
            <person name="Asai D.J."/>
            <person name="Bowman C.A."/>
            <person name="Russell D.A."/>
            <person name="Pope W.H."/>
            <person name="Jacobs-Sera D."/>
            <person name="Hendrix R.W."/>
            <person name="Hatfull G.F."/>
        </authorList>
    </citation>
    <scope>NUCLEOTIDE SEQUENCE [LARGE SCALE GENOMIC DNA]</scope>
</reference>
<evidence type="ECO:0000313" key="2">
    <source>
        <dbReference type="Proteomes" id="UP000222888"/>
    </source>
</evidence>
<dbReference type="Proteomes" id="UP000222888">
    <property type="component" value="Segment"/>
</dbReference>
<dbReference type="EMBL" id="KU160641">
    <property type="protein sequence ID" value="ALY08618.1"/>
    <property type="molecule type" value="Genomic_DNA"/>
</dbReference>
<evidence type="ECO:0000313" key="1">
    <source>
        <dbReference type="EMBL" id="ALY08618.1"/>
    </source>
</evidence>
<proteinExistence type="predicted"/>